<dbReference type="AlphaFoldDB" id="A0A4Y4DRB0"/>
<comment type="caution">
    <text evidence="1">The sequence shown here is derived from an EMBL/GenBank/DDBJ whole genome shotgun (WGS) entry which is preliminary data.</text>
</comment>
<dbReference type="CDD" id="cd06561">
    <property type="entry name" value="AlkD_like"/>
    <property type="match status" value="1"/>
</dbReference>
<proteinExistence type="predicted"/>
<gene>
    <name evidence="1" type="ORF">AUR04nite_16020</name>
</gene>
<dbReference type="SUPFAM" id="SSF48371">
    <property type="entry name" value="ARM repeat"/>
    <property type="match status" value="1"/>
</dbReference>
<dbReference type="Pfam" id="PF08713">
    <property type="entry name" value="DNA_alkylation"/>
    <property type="match status" value="1"/>
</dbReference>
<dbReference type="InterPro" id="IPR016024">
    <property type="entry name" value="ARM-type_fold"/>
</dbReference>
<dbReference type="RefSeq" id="WP_141363757.1">
    <property type="nucleotide sequence ID" value="NZ_BAAAJL010000003.1"/>
</dbReference>
<accession>A0A4Y4DRB0</accession>
<dbReference type="PANTHER" id="PTHR41291:SF1">
    <property type="entry name" value="DNA ALKYLATION REPAIR PROTEIN"/>
    <property type="match status" value="1"/>
</dbReference>
<dbReference type="InterPro" id="IPR014825">
    <property type="entry name" value="DNA_alkylation"/>
</dbReference>
<dbReference type="Proteomes" id="UP000316612">
    <property type="component" value="Unassembled WGS sequence"/>
</dbReference>
<dbReference type="OrthoDB" id="9775346at2"/>
<protein>
    <recommendedName>
        <fullName evidence="3">DNA alkylation repair protein</fullName>
    </recommendedName>
</protein>
<dbReference type="EMBL" id="BJNY01000008">
    <property type="protein sequence ID" value="GED06070.1"/>
    <property type="molecule type" value="Genomic_DNA"/>
</dbReference>
<dbReference type="Gene3D" id="1.25.10.90">
    <property type="match status" value="1"/>
</dbReference>
<evidence type="ECO:0000313" key="2">
    <source>
        <dbReference type="Proteomes" id="UP000316612"/>
    </source>
</evidence>
<dbReference type="PANTHER" id="PTHR41291">
    <property type="entry name" value="DNA ALKYLATION REPAIR PROTEIN"/>
    <property type="match status" value="1"/>
</dbReference>
<name>A0A4Y4DRB0_GLUUR</name>
<organism evidence="1 2">
    <name type="scientific">Glutamicibacter uratoxydans</name>
    <name type="common">Arthrobacter uratoxydans</name>
    <dbReference type="NCBI Taxonomy" id="43667"/>
    <lineage>
        <taxon>Bacteria</taxon>
        <taxon>Bacillati</taxon>
        <taxon>Actinomycetota</taxon>
        <taxon>Actinomycetes</taxon>
        <taxon>Micrococcales</taxon>
        <taxon>Micrococcaceae</taxon>
        <taxon>Glutamicibacter</taxon>
    </lineage>
</organism>
<sequence length="255" mass="27779">MQDRTSAADSPRDVPSILDALGANASQKHKANVVRMGIPEQNSLGVPMPVIRSLAKSLGRSNNLAWELWAVQIHEARLLAALVFEPGTLNHAQLNSLLGEVASWDLCDHLCASVFAADPEYPQLIEQWADAEQTYVKRAAFALIATQATHQRSLGQQLIGQWFGLIERCDRDDRAHVKKAVSWALRELGHIDIPTRDRALAVAKGLIETGSNAGRWIGRDASKELADLVFVPGRRRLVSSHSKAAQAAAATAFGK</sequence>
<evidence type="ECO:0000313" key="1">
    <source>
        <dbReference type="EMBL" id="GED06070.1"/>
    </source>
</evidence>
<keyword evidence="2" id="KW-1185">Reference proteome</keyword>
<reference evidence="1 2" key="1">
    <citation type="submission" date="2019-06" db="EMBL/GenBank/DDBJ databases">
        <title>Whole genome shotgun sequence of Glutamicibacter uratoxydans NBRC 15515.</title>
        <authorList>
            <person name="Hosoyama A."/>
            <person name="Uohara A."/>
            <person name="Ohji S."/>
            <person name="Ichikawa N."/>
        </authorList>
    </citation>
    <scope>NUCLEOTIDE SEQUENCE [LARGE SCALE GENOMIC DNA]</scope>
    <source>
        <strain evidence="1 2">NBRC 15515</strain>
    </source>
</reference>
<evidence type="ECO:0008006" key="3">
    <source>
        <dbReference type="Google" id="ProtNLM"/>
    </source>
</evidence>